<dbReference type="PANTHER" id="PTHR45947:SF3">
    <property type="entry name" value="SULFOQUINOVOSYL TRANSFERASE SQD2"/>
    <property type="match status" value="1"/>
</dbReference>
<dbReference type="Proteomes" id="UP000286806">
    <property type="component" value="Unassembled WGS sequence"/>
</dbReference>
<dbReference type="EMBL" id="BGOW01000027">
    <property type="protein sequence ID" value="GBL46836.1"/>
    <property type="molecule type" value="Genomic_DNA"/>
</dbReference>
<name>A0A401JGU0_9PROT</name>
<evidence type="ECO:0000259" key="1">
    <source>
        <dbReference type="Pfam" id="PF00534"/>
    </source>
</evidence>
<reference evidence="2 3" key="1">
    <citation type="journal article" date="2019" name="Front. Microbiol.">
        <title>Genomes of Neutrophilic Sulfur-Oxidizing Chemolithoautotrophs Representing 9 Proteobacterial Species From 8 Genera.</title>
        <authorList>
            <person name="Watanabe T."/>
            <person name="Kojima H."/>
            <person name="Umezawa K."/>
            <person name="Hori C."/>
            <person name="Takasuka T.E."/>
            <person name="Kato Y."/>
            <person name="Fukui M."/>
        </authorList>
    </citation>
    <scope>NUCLEOTIDE SEQUENCE [LARGE SCALE GENOMIC DNA]</scope>
    <source>
        <strain evidence="2 3">TTN</strain>
    </source>
</reference>
<dbReference type="PANTHER" id="PTHR45947">
    <property type="entry name" value="SULFOQUINOVOSYL TRANSFERASE SQD2"/>
    <property type="match status" value="1"/>
</dbReference>
<gene>
    <name evidence="2" type="ORF">SFMTTN_2661</name>
</gene>
<keyword evidence="2" id="KW-0808">Transferase</keyword>
<dbReference type="Pfam" id="PF00534">
    <property type="entry name" value="Glycos_transf_1"/>
    <property type="match status" value="1"/>
</dbReference>
<dbReference type="OrthoDB" id="9177777at2"/>
<evidence type="ECO:0000313" key="2">
    <source>
        <dbReference type="EMBL" id="GBL46836.1"/>
    </source>
</evidence>
<comment type="caution">
    <text evidence="2">The sequence shown here is derived from an EMBL/GenBank/DDBJ whole genome shotgun (WGS) entry which is preliminary data.</text>
</comment>
<proteinExistence type="predicted"/>
<accession>A0A401JGU0</accession>
<dbReference type="Gene3D" id="3.40.50.2000">
    <property type="entry name" value="Glycogen Phosphorylase B"/>
    <property type="match status" value="2"/>
</dbReference>
<dbReference type="RefSeq" id="WP_124705610.1">
    <property type="nucleotide sequence ID" value="NZ_BGOW01000027.1"/>
</dbReference>
<protein>
    <submittedName>
        <fullName evidence="2">Glycosyl transferase, group 1</fullName>
    </submittedName>
</protein>
<evidence type="ECO:0000313" key="3">
    <source>
        <dbReference type="Proteomes" id="UP000286806"/>
    </source>
</evidence>
<feature type="domain" description="Glycosyl transferase family 1" evidence="1">
    <location>
        <begin position="243"/>
        <end position="393"/>
    </location>
</feature>
<dbReference type="InterPro" id="IPR050194">
    <property type="entry name" value="Glycosyltransferase_grp1"/>
</dbReference>
<sequence>MKHVSNHSSNLVATENNQAVPKLKPIFHPYLLVSNVPVTIDAQGVRWTDALWLKDLSRHVTYLENFSLASPCRQGESGIHDLQVSSLIPPEKINHIDLPYTFSSLTTLKAVPQNIRLLWGALKKTLAVHYMVNTFPLPYGWLILPMAKLLGRFKIIMIESAPWRFPYAKSFSKAKLVEYVFERVNGWCVNQSDFCLFTQADYKKQLLSRDQSKGYVIPASWVDESDILDMVAAEKIWDEKFSLWPDRIRVLFAARLVEAKGVKVMLDAMRILADKGISSVELGILGEGELLHLCETYAKSLLPVVHIKILGTREYGSDFFNLLKEYDAIVMPSLTDEQPRLPYDAYSQAVPVLASDTDGIRVCVKEGSSGRLVPPGDPEQLAQLLVWAADNRTILRSMGIESLKIARDMTHWHMHYLRWGYLHQAIDHWLEKKR</sequence>
<dbReference type="AlphaFoldDB" id="A0A401JGU0"/>
<dbReference type="SUPFAM" id="SSF53756">
    <property type="entry name" value="UDP-Glycosyltransferase/glycogen phosphorylase"/>
    <property type="match status" value="1"/>
</dbReference>
<dbReference type="GO" id="GO:0016757">
    <property type="term" value="F:glycosyltransferase activity"/>
    <property type="evidence" value="ECO:0007669"/>
    <property type="project" value="InterPro"/>
</dbReference>
<organism evidence="2 3">
    <name type="scientific">Sulfuriferula multivorans</name>
    <dbReference type="NCBI Taxonomy" id="1559896"/>
    <lineage>
        <taxon>Bacteria</taxon>
        <taxon>Pseudomonadati</taxon>
        <taxon>Pseudomonadota</taxon>
        <taxon>Betaproteobacteria</taxon>
        <taxon>Nitrosomonadales</taxon>
        <taxon>Sulfuricellaceae</taxon>
        <taxon>Sulfuriferula</taxon>
    </lineage>
</organism>
<keyword evidence="3" id="KW-1185">Reference proteome</keyword>
<dbReference type="InterPro" id="IPR001296">
    <property type="entry name" value="Glyco_trans_1"/>
</dbReference>